<dbReference type="AlphaFoldDB" id="X6LSB2"/>
<sequence length="344" mass="40047">MLEGNPNKLLDDFLISKSGNWAKQVYQRNKDSTWTPKHCMPYCATVPYSLVPFHPLLWNVGFRIMDYLWNNDLAASGWELAPSDNEQQSWFDDKIGGQASNDHKFLLFPLSDDFANFKRDFDTNNESRHGMSWDDFCLTKGYDLRVSIKIPLNGDGSLLLTTGLSRNDYGSLYNIYLETIGDVNLTPDQKWFLGKELSSFCDQKDISDNHAVGCHIHNLPKGIKYLIHIVVKNVENKETYNQGVDSFLVAYLFSRDIEQISRCILLIAQKRKIFINSSSIGNKYRESIIDKNWIRQHHTYDTKKKLFSTFLHKQKALKNYFKLPLFRNTNEKKKICFFKRSVTH</sequence>
<proteinExistence type="predicted"/>
<evidence type="ECO:0000313" key="2">
    <source>
        <dbReference type="Proteomes" id="UP000023152"/>
    </source>
</evidence>
<evidence type="ECO:0000313" key="1">
    <source>
        <dbReference type="EMBL" id="ETO04783.1"/>
    </source>
</evidence>
<protein>
    <submittedName>
        <fullName evidence="1">Uncharacterized protein</fullName>
    </submittedName>
</protein>
<feature type="non-terminal residue" evidence="1">
    <location>
        <position position="344"/>
    </location>
</feature>
<accession>X6LSB2</accession>
<comment type="caution">
    <text evidence="1">The sequence shown here is derived from an EMBL/GenBank/DDBJ whole genome shotgun (WGS) entry which is preliminary data.</text>
</comment>
<organism evidence="1 2">
    <name type="scientific">Reticulomyxa filosa</name>
    <dbReference type="NCBI Taxonomy" id="46433"/>
    <lineage>
        <taxon>Eukaryota</taxon>
        <taxon>Sar</taxon>
        <taxon>Rhizaria</taxon>
        <taxon>Retaria</taxon>
        <taxon>Foraminifera</taxon>
        <taxon>Monothalamids</taxon>
        <taxon>Reticulomyxidae</taxon>
        <taxon>Reticulomyxa</taxon>
    </lineage>
</organism>
<reference evidence="1 2" key="1">
    <citation type="journal article" date="2013" name="Curr. Biol.">
        <title>The Genome of the Foraminiferan Reticulomyxa filosa.</title>
        <authorList>
            <person name="Glockner G."/>
            <person name="Hulsmann N."/>
            <person name="Schleicher M."/>
            <person name="Noegel A.A."/>
            <person name="Eichinger L."/>
            <person name="Gallinger C."/>
            <person name="Pawlowski J."/>
            <person name="Sierra R."/>
            <person name="Euteneuer U."/>
            <person name="Pillet L."/>
            <person name="Moustafa A."/>
            <person name="Platzer M."/>
            <person name="Groth M."/>
            <person name="Szafranski K."/>
            <person name="Schliwa M."/>
        </authorList>
    </citation>
    <scope>NUCLEOTIDE SEQUENCE [LARGE SCALE GENOMIC DNA]</scope>
</reference>
<dbReference type="Proteomes" id="UP000023152">
    <property type="component" value="Unassembled WGS sequence"/>
</dbReference>
<name>X6LSB2_RETFI</name>
<keyword evidence="2" id="KW-1185">Reference proteome</keyword>
<dbReference type="EMBL" id="ASPP01028941">
    <property type="protein sequence ID" value="ETO04783.1"/>
    <property type="molecule type" value="Genomic_DNA"/>
</dbReference>
<gene>
    <name evidence="1" type="ORF">RFI_32613</name>
</gene>